<sequence>MSLSSVSRGLPSFLFDSGVRGRKGNEREKEGRGDTSLQSQQQQPDSQNPKLRSLNRCPTASTPARLTSHGEGNRGATGQAVSASASVSPLTTVCRGRSGRTVSSSGAFSSAEAKMMQSRQEQQSLGFLADTRRLNVAVTRARDALWVVGSSPVLVSHRAFKKLIAYAKYVGGFVDVASWAASGPQRGPGPRDSAALSEKAQVASFWRSANIRLKEWEKSPEVQQQQQQEKEERELVNKKPREGSSVRERAGEDGRENKRPSAAVGSQKDLQEGVRVDLKRKRKIPEGGETERFEGTLPPEREHRKEKAPLFVQGQGKGEGKGNGKEALESVGQKRPFPFSSVDPPAAGGTLPPRDIREGQVDRAQRDRHEGGLGSPGGKQNHAVGSLALERERKKVKLLPSSDISQSDLQASSSSSSSSLPRMGERGVSAAGGGAVMPARPNAERRRTKLVPPRVPNVGGPLSLRGIPPPPLSGASVPATSSRLVSSRRGAEGVRETTSEGLSAEIRPSAHSHHPHAPAPAVQMQGAQTKKRGRDADPRARPTATAAIAAAAAVDFSSFAFSSSPPSSASVFHSQSHSQSQSFPQSLPAPVRPRSQRDGEQIQRERGNQHPGQVAAGAAATGGEREAGRGGREERRKVKLIGASRPPSLPFPLSAQGQSRPPNHGGSVTSIPPQRRQRVTQGDPTPITQTQIQAQAHTRARAAVSHPPPVTGSSSSHSQGRPPSRAAEALSERPSQTAQPPERPFRRPS</sequence>
<feature type="compositionally biased region" description="Basic and acidic residues" evidence="1">
    <location>
        <begin position="623"/>
        <end position="636"/>
    </location>
</feature>
<feature type="compositionally biased region" description="Polar residues" evidence="1">
    <location>
        <begin position="56"/>
        <end position="65"/>
    </location>
</feature>
<feature type="compositionally biased region" description="Basic and acidic residues" evidence="1">
    <location>
        <begin position="228"/>
        <end position="259"/>
    </location>
</feature>
<evidence type="ECO:0000259" key="2">
    <source>
        <dbReference type="Pfam" id="PF13087"/>
    </source>
</evidence>
<feature type="region of interest" description="Disordered" evidence="1">
    <location>
        <begin position="1"/>
        <end position="83"/>
    </location>
</feature>
<feature type="compositionally biased region" description="Low complexity" evidence="1">
    <location>
        <begin position="36"/>
        <end position="47"/>
    </location>
</feature>
<dbReference type="EMBL" id="CDMZ01000527">
    <property type="protein sequence ID" value="CUC09300.1"/>
    <property type="molecule type" value="Genomic_DNA"/>
</dbReference>
<dbReference type="AlphaFoldDB" id="A0A0K6S737"/>
<evidence type="ECO:0000256" key="1">
    <source>
        <dbReference type="SAM" id="MobiDB-lite"/>
    </source>
</evidence>
<accession>A0A0K6S737</accession>
<dbReference type="VEuPathDB" id="CryptoDB:Cvel_18071"/>
<feature type="region of interest" description="Disordered" evidence="1">
    <location>
        <begin position="217"/>
        <end position="544"/>
    </location>
</feature>
<dbReference type="Pfam" id="PF13087">
    <property type="entry name" value="AAA_12"/>
    <property type="match status" value="1"/>
</dbReference>
<feature type="compositionally biased region" description="Basic and acidic residues" evidence="1">
    <location>
        <begin position="284"/>
        <end position="308"/>
    </location>
</feature>
<feature type="compositionally biased region" description="Basic and acidic residues" evidence="1">
    <location>
        <begin position="489"/>
        <end position="498"/>
    </location>
</feature>
<feature type="region of interest" description="Disordered" evidence="1">
    <location>
        <begin position="559"/>
        <end position="749"/>
    </location>
</feature>
<feature type="domain" description="DNA2/NAM7 helicase-like C-terminal" evidence="2">
    <location>
        <begin position="120"/>
        <end position="151"/>
    </location>
</feature>
<feature type="compositionally biased region" description="Polar residues" evidence="1">
    <location>
        <begin position="655"/>
        <end position="672"/>
    </location>
</feature>
<feature type="compositionally biased region" description="Low complexity" evidence="1">
    <location>
        <begin position="680"/>
        <end position="725"/>
    </location>
</feature>
<gene>
    <name evidence="3" type="ORF">Cvel_18071.t1</name>
</gene>
<feature type="compositionally biased region" description="Low complexity" evidence="1">
    <location>
        <begin position="559"/>
        <end position="589"/>
    </location>
</feature>
<feature type="compositionally biased region" description="Basic and acidic residues" evidence="1">
    <location>
        <begin position="23"/>
        <end position="33"/>
    </location>
</feature>
<name>A0A0K6S737_9ALVE</name>
<dbReference type="InterPro" id="IPR041679">
    <property type="entry name" value="DNA2/NAM7-like_C"/>
</dbReference>
<dbReference type="InterPro" id="IPR027417">
    <property type="entry name" value="P-loop_NTPase"/>
</dbReference>
<feature type="compositionally biased region" description="Basic and acidic residues" evidence="1">
    <location>
        <begin position="318"/>
        <end position="328"/>
    </location>
</feature>
<evidence type="ECO:0000313" key="3">
    <source>
        <dbReference type="EMBL" id="CUC09300.1"/>
    </source>
</evidence>
<dbReference type="PANTHER" id="PTHR10887:SF495">
    <property type="entry name" value="HELICASE SENATAXIN ISOFORM X1-RELATED"/>
    <property type="match status" value="1"/>
</dbReference>
<proteinExistence type="predicted"/>
<protein>
    <recommendedName>
        <fullName evidence="2">DNA2/NAM7 helicase-like C-terminal domain-containing protein</fullName>
    </recommendedName>
</protein>
<dbReference type="InterPro" id="IPR045055">
    <property type="entry name" value="DNA2/NAM7-like"/>
</dbReference>
<feature type="compositionally biased region" description="Basic and acidic residues" evidence="1">
    <location>
        <begin position="354"/>
        <end position="371"/>
    </location>
</feature>
<feature type="compositionally biased region" description="Basic and acidic residues" evidence="1">
    <location>
        <begin position="595"/>
        <end position="608"/>
    </location>
</feature>
<feature type="compositionally biased region" description="Low complexity" evidence="1">
    <location>
        <begin position="401"/>
        <end position="420"/>
    </location>
</feature>
<dbReference type="PANTHER" id="PTHR10887">
    <property type="entry name" value="DNA2/NAM7 HELICASE FAMILY"/>
    <property type="match status" value="1"/>
</dbReference>
<dbReference type="Gene3D" id="3.40.50.300">
    <property type="entry name" value="P-loop containing nucleotide triphosphate hydrolases"/>
    <property type="match status" value="1"/>
</dbReference>
<reference evidence="3" key="1">
    <citation type="submission" date="2014-11" db="EMBL/GenBank/DDBJ databases">
        <title>Molecular phylogeny of cliff fern family Woodsiaceae with morphological implications.</title>
        <authorList>
            <person name="Shao Y.-Z."/>
            <person name="Wei R."/>
            <person name="Zhang X.-C."/>
        </authorList>
    </citation>
    <scope>NUCLEOTIDE SEQUENCE</scope>
</reference>
<organism evidence="3">
    <name type="scientific">Chromera velia CCMP2878</name>
    <dbReference type="NCBI Taxonomy" id="1169474"/>
    <lineage>
        <taxon>Eukaryota</taxon>
        <taxon>Sar</taxon>
        <taxon>Alveolata</taxon>
        <taxon>Colpodellida</taxon>
        <taxon>Chromeraceae</taxon>
        <taxon>Chromera</taxon>
    </lineage>
</organism>